<evidence type="ECO:0000313" key="3">
    <source>
        <dbReference type="Proteomes" id="UP000767854"/>
    </source>
</evidence>
<dbReference type="Pfam" id="PF02954">
    <property type="entry name" value="HTH_8"/>
    <property type="match status" value="1"/>
</dbReference>
<dbReference type="GO" id="GO:0003677">
    <property type="term" value="F:DNA binding"/>
    <property type="evidence" value="ECO:0007669"/>
    <property type="project" value="UniProtKB-KW"/>
</dbReference>
<dbReference type="EMBL" id="JAFBDT010000002">
    <property type="protein sequence ID" value="MBM7560993.1"/>
    <property type="molecule type" value="Genomic_DNA"/>
</dbReference>
<evidence type="ECO:0000259" key="1">
    <source>
        <dbReference type="Pfam" id="PF02954"/>
    </source>
</evidence>
<sequence length="436" mass="50481">MTTMQIKDAKLYYRKTGRLNRNIIRDEISISWYKCRLAQIDHSINLSSIHFNKKNILVSEFQGNFITFIDAIVPLSMDYYLINPNLDVVTQRTSVYKIDSILSFEEHLLGTNAAALSYKSGKQEHVLFEEHYLDGLSNFCTYGIPIKQEDRIIGILMLLSDFEISPYEISNVRRRLNAYSENKAQISKENFQDYSLSELFHYPPSYFRLFKSSIERIQINQSSVLIKGSCGSGRTTLALYLATGVDSNALYMDASAVPSIYQYRLLKSYMYQTETLVVDNIELLSDNCIKLLTVYNREKIINKNSKKFSDMKVLNIILTTVNKTDFKGQILQLTEDLKLMTVTLKNLDDFESDEVLSITGDHRYETFKHWKDSANSKTQAELIESLEDHERAYIVKVLDYMNYNITASAEILKIGRSTLYRKMQKYQIDTNPEISK</sequence>
<dbReference type="Gene3D" id="3.30.450.40">
    <property type="match status" value="1"/>
</dbReference>
<dbReference type="Proteomes" id="UP000767854">
    <property type="component" value="Unassembled WGS sequence"/>
</dbReference>
<dbReference type="SUPFAM" id="SSF52540">
    <property type="entry name" value="P-loop containing nucleoside triphosphate hydrolases"/>
    <property type="match status" value="1"/>
</dbReference>
<dbReference type="InterPro" id="IPR002197">
    <property type="entry name" value="HTH_Fis"/>
</dbReference>
<feature type="domain" description="DNA binding HTH" evidence="1">
    <location>
        <begin position="385"/>
        <end position="426"/>
    </location>
</feature>
<comment type="caution">
    <text evidence="2">The sequence shown here is derived from an EMBL/GenBank/DDBJ whole genome shotgun (WGS) entry which is preliminary data.</text>
</comment>
<keyword evidence="3" id="KW-1185">Reference proteome</keyword>
<evidence type="ECO:0000313" key="2">
    <source>
        <dbReference type="EMBL" id="MBM7560993.1"/>
    </source>
</evidence>
<accession>A0ABS2MNL0</accession>
<dbReference type="RefSeq" id="WP_204661909.1">
    <property type="nucleotide sequence ID" value="NZ_JAFBDT010000002.1"/>
</dbReference>
<reference evidence="2 3" key="1">
    <citation type="submission" date="2021-01" db="EMBL/GenBank/DDBJ databases">
        <title>Genomic Encyclopedia of Type Strains, Phase IV (KMG-IV): sequencing the most valuable type-strain genomes for metagenomic binning, comparative biology and taxonomic classification.</title>
        <authorList>
            <person name="Goeker M."/>
        </authorList>
    </citation>
    <scope>NUCLEOTIDE SEQUENCE [LARGE SCALE GENOMIC DNA]</scope>
    <source>
        <strain evidence="2 3">DSM 24436</strain>
    </source>
</reference>
<dbReference type="InterPro" id="IPR029016">
    <property type="entry name" value="GAF-like_dom_sf"/>
</dbReference>
<dbReference type="InterPro" id="IPR027417">
    <property type="entry name" value="P-loop_NTPase"/>
</dbReference>
<dbReference type="InterPro" id="IPR009057">
    <property type="entry name" value="Homeodomain-like_sf"/>
</dbReference>
<dbReference type="Gene3D" id="1.10.10.60">
    <property type="entry name" value="Homeodomain-like"/>
    <property type="match status" value="1"/>
</dbReference>
<name>A0ABS2MNL0_9FIRM</name>
<protein>
    <submittedName>
        <fullName evidence="2">DNA-binding protein Fis</fullName>
    </submittedName>
</protein>
<keyword evidence="2" id="KW-0238">DNA-binding</keyword>
<dbReference type="SUPFAM" id="SSF46689">
    <property type="entry name" value="Homeodomain-like"/>
    <property type="match status" value="1"/>
</dbReference>
<dbReference type="PANTHER" id="PTHR32071">
    <property type="entry name" value="TRANSCRIPTIONAL REGULATORY PROTEIN"/>
    <property type="match status" value="1"/>
</dbReference>
<organism evidence="2 3">
    <name type="scientific">Fusibacter tunisiensis</name>
    <dbReference type="NCBI Taxonomy" id="1008308"/>
    <lineage>
        <taxon>Bacteria</taxon>
        <taxon>Bacillati</taxon>
        <taxon>Bacillota</taxon>
        <taxon>Clostridia</taxon>
        <taxon>Eubacteriales</taxon>
        <taxon>Eubacteriales Family XII. Incertae Sedis</taxon>
        <taxon>Fusibacter</taxon>
    </lineage>
</organism>
<gene>
    <name evidence="2" type="ORF">JOC49_000507</name>
</gene>
<proteinExistence type="predicted"/>